<evidence type="ECO:0000313" key="16">
    <source>
        <dbReference type="Proteomes" id="UP000487596"/>
    </source>
</evidence>
<dbReference type="EMBL" id="WDES01000015">
    <property type="protein sequence ID" value="KAB6088172.1"/>
    <property type="molecule type" value="Genomic_DNA"/>
</dbReference>
<dbReference type="EMBL" id="WDCG01000008">
    <property type="protein sequence ID" value="KAB6424256.1"/>
    <property type="molecule type" value="Genomic_DNA"/>
</dbReference>
<dbReference type="Proteomes" id="UP000284417">
    <property type="component" value="Unassembled WGS sequence"/>
</dbReference>
<dbReference type="Proteomes" id="UP000183766">
    <property type="component" value="Unassembled WGS sequence"/>
</dbReference>
<evidence type="ECO:0000313" key="6">
    <source>
        <dbReference type="EMBL" id="MCA4522550.1"/>
    </source>
</evidence>
<evidence type="ECO:0000313" key="11">
    <source>
        <dbReference type="Proteomes" id="UP000284417"/>
    </source>
</evidence>
<dbReference type="EMBL" id="WDED01000012">
    <property type="protein sequence ID" value="KAB6147909.1"/>
    <property type="molecule type" value="Genomic_DNA"/>
</dbReference>
<reference evidence="9 10" key="1">
    <citation type="submission" date="2016-10" db="EMBL/GenBank/DDBJ databases">
        <authorList>
            <person name="de Groot N.N."/>
        </authorList>
    </citation>
    <scope>NUCLEOTIDE SEQUENCE [LARGE SCALE GENOMIC DNA]</scope>
    <source>
        <strain evidence="9 10">NLAE-zl-C202</strain>
    </source>
</reference>
<evidence type="ECO:0000313" key="7">
    <source>
        <dbReference type="EMBL" id="MCA4705491.1"/>
    </source>
</evidence>
<sequence>MATIDMEQLDGVVGCFCTLLYPRRGQTEGTIVEDLGCEVIVQLINGKEVTEYKDDVVICE</sequence>
<reference evidence="6" key="4">
    <citation type="submission" date="2023-08" db="EMBL/GenBank/DDBJ databases">
        <title>Mucin Metabolism Genes Underlie the Key Renovations of Bacteroides xylanisolvens Genomes in Captive Great Apes.</title>
        <authorList>
            <person name="Nishida A.H."/>
        </authorList>
    </citation>
    <scope>NUCLEOTIDE SEQUENCE</scope>
    <source>
        <strain evidence="7">P13.H9</strain>
        <strain evidence="6">P19.10B</strain>
    </source>
</reference>
<evidence type="ECO:0000313" key="1">
    <source>
        <dbReference type="EMBL" id="KAB6080992.1"/>
    </source>
</evidence>
<gene>
    <name evidence="8" type="ORF">DW042_19470</name>
    <name evidence="4" type="ORF">GA398_09755</name>
    <name evidence="3" type="ORF">GA424_14010</name>
    <name evidence="1" type="ORF">GA560_15570</name>
    <name evidence="2" type="ORF">GA574_10570</name>
    <name evidence="5" type="ORF">GAZ26_09715</name>
    <name evidence="7" type="ORF">LD004_17965</name>
    <name evidence="6" type="ORF">LDZ35_04905</name>
    <name evidence="9" type="ORF">SAMN05216250_108136</name>
</gene>
<evidence type="ECO:0000313" key="13">
    <source>
        <dbReference type="Proteomes" id="UP000435059"/>
    </source>
</evidence>
<reference evidence="8 11" key="2">
    <citation type="submission" date="2018-08" db="EMBL/GenBank/DDBJ databases">
        <title>A genome reference for cultivated species of the human gut microbiota.</title>
        <authorList>
            <person name="Zou Y."/>
            <person name="Xue W."/>
            <person name="Luo G."/>
        </authorList>
    </citation>
    <scope>NUCLEOTIDE SEQUENCE [LARGE SCALE GENOMIC DNA]</scope>
    <source>
        <strain evidence="8 11">AF39-6AC</strain>
    </source>
</reference>
<dbReference type="EMBL" id="WDER01000045">
    <property type="protein sequence ID" value="KAB6080992.1"/>
    <property type="molecule type" value="Genomic_DNA"/>
</dbReference>
<evidence type="ECO:0000313" key="2">
    <source>
        <dbReference type="EMBL" id="KAB6088172.1"/>
    </source>
</evidence>
<dbReference type="EMBL" id="WDEH01000022">
    <property type="protein sequence ID" value="KAB6137263.1"/>
    <property type="molecule type" value="Genomic_DNA"/>
</dbReference>
<dbReference type="Proteomes" id="UP000471447">
    <property type="component" value="Unassembled WGS sequence"/>
</dbReference>
<proteinExistence type="predicted"/>
<reference evidence="12 13" key="3">
    <citation type="journal article" date="2019" name="Nat. Med.">
        <title>A library of human gut bacterial isolates paired with longitudinal multiomics data enables mechanistic microbiome research.</title>
        <authorList>
            <person name="Poyet M."/>
            <person name="Groussin M."/>
            <person name="Gibbons S.M."/>
            <person name="Avila-Pacheco J."/>
            <person name="Jiang X."/>
            <person name="Kearney S.M."/>
            <person name="Perrotta A.R."/>
            <person name="Berdy B."/>
            <person name="Zhao S."/>
            <person name="Lieberman T.D."/>
            <person name="Swanson P.K."/>
            <person name="Smith M."/>
            <person name="Roesemann S."/>
            <person name="Alexander J.E."/>
            <person name="Rich S.A."/>
            <person name="Livny J."/>
            <person name="Vlamakis H."/>
            <person name="Clish C."/>
            <person name="Bullock K."/>
            <person name="Deik A."/>
            <person name="Scott J."/>
            <person name="Pierce K.A."/>
            <person name="Xavier R.J."/>
            <person name="Alm E.J."/>
        </authorList>
    </citation>
    <scope>NUCLEOTIDE SEQUENCE [LARGE SCALE GENOMIC DNA]</scope>
    <source>
        <strain evidence="4 12">BIOML-A58</strain>
        <strain evidence="3 16">BIOML-A62</strain>
        <strain evidence="5 14">BIOML-A7</strain>
        <strain evidence="1 15">BIOML-A73</strain>
        <strain evidence="2 13">BIOML-A74</strain>
    </source>
</reference>
<evidence type="ECO:0000313" key="8">
    <source>
        <dbReference type="EMBL" id="RHK91645.1"/>
    </source>
</evidence>
<dbReference type="GeneID" id="93485283"/>
<dbReference type="Proteomes" id="UP000487596">
    <property type="component" value="Unassembled WGS sequence"/>
</dbReference>
<evidence type="ECO:0000313" key="14">
    <source>
        <dbReference type="Proteomes" id="UP000471447"/>
    </source>
</evidence>
<organism evidence="9 10">
    <name type="scientific">Bacteroides xylanisolvens</name>
    <dbReference type="NCBI Taxonomy" id="371601"/>
    <lineage>
        <taxon>Bacteria</taxon>
        <taxon>Pseudomonadati</taxon>
        <taxon>Bacteroidota</taxon>
        <taxon>Bacteroidia</taxon>
        <taxon>Bacteroidales</taxon>
        <taxon>Bacteroidaceae</taxon>
        <taxon>Bacteroides</taxon>
    </lineage>
</organism>
<protein>
    <submittedName>
        <fullName evidence="1">Ribonuclease P</fullName>
    </submittedName>
</protein>
<dbReference type="Proteomes" id="UP001197958">
    <property type="component" value="Unassembled WGS sequence"/>
</dbReference>
<evidence type="ECO:0000313" key="15">
    <source>
        <dbReference type="Proteomes" id="UP000474077"/>
    </source>
</evidence>
<dbReference type="Proteomes" id="UP000474077">
    <property type="component" value="Unassembled WGS sequence"/>
</dbReference>
<evidence type="ECO:0000313" key="10">
    <source>
        <dbReference type="Proteomes" id="UP000183766"/>
    </source>
</evidence>
<dbReference type="Proteomes" id="UP000434604">
    <property type="component" value="Unassembled WGS sequence"/>
</dbReference>
<evidence type="ECO:0000313" key="5">
    <source>
        <dbReference type="EMBL" id="KAB6424256.1"/>
    </source>
</evidence>
<dbReference type="EMBL" id="QROC01000032">
    <property type="protein sequence ID" value="RHK91645.1"/>
    <property type="molecule type" value="Genomic_DNA"/>
</dbReference>
<evidence type="ECO:0000313" key="12">
    <source>
        <dbReference type="Proteomes" id="UP000434604"/>
    </source>
</evidence>
<dbReference type="EMBL" id="JAIWWW010000009">
    <property type="protein sequence ID" value="MCA4522550.1"/>
    <property type="molecule type" value="Genomic_DNA"/>
</dbReference>
<dbReference type="EMBL" id="FOUM01000008">
    <property type="protein sequence ID" value="SFM67191.1"/>
    <property type="molecule type" value="Genomic_DNA"/>
</dbReference>
<evidence type="ECO:0000313" key="4">
    <source>
        <dbReference type="EMBL" id="KAB6147909.1"/>
    </source>
</evidence>
<name>A0A1I4SS03_9BACE</name>
<evidence type="ECO:0000313" key="9">
    <source>
        <dbReference type="EMBL" id="SFM67191.1"/>
    </source>
</evidence>
<dbReference type="Proteomes" id="UP000435059">
    <property type="component" value="Unassembled WGS sequence"/>
</dbReference>
<evidence type="ECO:0000313" key="3">
    <source>
        <dbReference type="EMBL" id="KAB6137263.1"/>
    </source>
</evidence>
<dbReference type="Proteomes" id="UP001198461">
    <property type="component" value="Unassembled WGS sequence"/>
</dbReference>
<dbReference type="RefSeq" id="WP_004319908.1">
    <property type="nucleotide sequence ID" value="NZ_BAABZH010000001.1"/>
</dbReference>
<keyword evidence="13" id="KW-1185">Reference proteome</keyword>
<accession>A0A1I4SS03</accession>
<dbReference type="AlphaFoldDB" id="A0A1I4SS03"/>
<dbReference type="EMBL" id="JAIWYE010000031">
    <property type="protein sequence ID" value="MCA4705491.1"/>
    <property type="molecule type" value="Genomic_DNA"/>
</dbReference>